<evidence type="ECO:0000259" key="2">
    <source>
        <dbReference type="Pfam" id="PF13716"/>
    </source>
</evidence>
<dbReference type="SUPFAM" id="SSF52087">
    <property type="entry name" value="CRAL/TRIO domain"/>
    <property type="match status" value="1"/>
</dbReference>
<keyword evidence="3" id="KW-1185">Reference proteome</keyword>
<organism evidence="3 4">
    <name type="scientific">Actinia tenebrosa</name>
    <name type="common">Australian red waratah sea anemone</name>
    <dbReference type="NCBI Taxonomy" id="6105"/>
    <lineage>
        <taxon>Eukaryota</taxon>
        <taxon>Metazoa</taxon>
        <taxon>Cnidaria</taxon>
        <taxon>Anthozoa</taxon>
        <taxon>Hexacorallia</taxon>
        <taxon>Actiniaria</taxon>
        <taxon>Actiniidae</taxon>
        <taxon>Actinia</taxon>
    </lineage>
</organism>
<feature type="compositionally biased region" description="Basic and acidic residues" evidence="1">
    <location>
        <begin position="157"/>
        <end position="179"/>
    </location>
</feature>
<evidence type="ECO:0000256" key="1">
    <source>
        <dbReference type="SAM" id="MobiDB-lite"/>
    </source>
</evidence>
<sequence>MKESYDAGFESEDSEYERPVLTEKEKITVDAFLKSIFERVMVMMKKEMADTENDVPEEERIVLTVEEEKVIKEFLEKIFKQAIEIVRKETECTGQVQNQHKEKIDSAVPENGTKEQGKVQSKMEEEENTETSYSIRRKISNVLKQGFRLPGHAAPKVRPEPEIESKHSIEEEEDKDSKNSKSPYEGFVTYGGKNSRGHHVIYVDPMKAPQSHVVGDHDTFLRQLDNLLTFTDAFIAENTNGSHFILVYRCLDVSQSHSMKLKWMTKLYGSLRDRYLGKLEKLIFYKPEMKLKALVKICKPFMRRELSSKLVVVTDPVSLAREQYLPQVIQDE</sequence>
<dbReference type="Pfam" id="PF13716">
    <property type="entry name" value="CRAL_TRIO_2"/>
    <property type="match status" value="1"/>
</dbReference>
<gene>
    <name evidence="4" type="primary">LOC116297760</name>
</gene>
<dbReference type="Gene3D" id="3.40.525.10">
    <property type="entry name" value="CRAL-TRIO lipid binding domain"/>
    <property type="match status" value="1"/>
</dbReference>
<feature type="compositionally biased region" description="Basic and acidic residues" evidence="1">
    <location>
        <begin position="112"/>
        <end position="123"/>
    </location>
</feature>
<dbReference type="Proteomes" id="UP000515163">
    <property type="component" value="Unplaced"/>
</dbReference>
<dbReference type="OrthoDB" id="5971803at2759"/>
<reference evidence="4" key="1">
    <citation type="submission" date="2025-08" db="UniProtKB">
        <authorList>
            <consortium name="RefSeq"/>
        </authorList>
    </citation>
    <scope>IDENTIFICATION</scope>
    <source>
        <tissue evidence="4">Tentacle</tissue>
    </source>
</reference>
<dbReference type="FunCoup" id="A0A6P8I283">
    <property type="interactions" value="2875"/>
</dbReference>
<accession>A0A6P8I283</accession>
<feature type="domain" description="CRAL-TRIO" evidence="2">
    <location>
        <begin position="197"/>
        <end position="320"/>
    </location>
</feature>
<dbReference type="GeneID" id="116297760"/>
<dbReference type="InterPro" id="IPR001251">
    <property type="entry name" value="CRAL-TRIO_dom"/>
</dbReference>
<proteinExistence type="predicted"/>
<dbReference type="AlphaFoldDB" id="A0A6P8I283"/>
<dbReference type="KEGG" id="aten:116297760"/>
<dbReference type="RefSeq" id="XP_031561908.1">
    <property type="nucleotide sequence ID" value="XM_031706048.1"/>
</dbReference>
<evidence type="ECO:0000313" key="4">
    <source>
        <dbReference type="RefSeq" id="XP_031561908.1"/>
    </source>
</evidence>
<feature type="region of interest" description="Disordered" evidence="1">
    <location>
        <begin position="150"/>
        <end position="184"/>
    </location>
</feature>
<dbReference type="InParanoid" id="A0A6P8I283"/>
<dbReference type="CDD" id="cd00170">
    <property type="entry name" value="SEC14"/>
    <property type="match status" value="1"/>
</dbReference>
<name>A0A6P8I283_ACTTE</name>
<feature type="region of interest" description="Disordered" evidence="1">
    <location>
        <begin position="97"/>
        <end position="132"/>
    </location>
</feature>
<evidence type="ECO:0000313" key="3">
    <source>
        <dbReference type="Proteomes" id="UP000515163"/>
    </source>
</evidence>
<dbReference type="InterPro" id="IPR036865">
    <property type="entry name" value="CRAL-TRIO_dom_sf"/>
</dbReference>
<protein>
    <submittedName>
        <fullName evidence="4">Uncharacterized protein LOC116297760</fullName>
    </submittedName>
</protein>